<gene>
    <name evidence="1" type="ORF">F5148DRAFT_969472</name>
</gene>
<protein>
    <submittedName>
        <fullName evidence="1">Uncharacterized protein</fullName>
    </submittedName>
</protein>
<keyword evidence="2" id="KW-1185">Reference proteome</keyword>
<evidence type="ECO:0000313" key="1">
    <source>
        <dbReference type="EMBL" id="KAI9507662.1"/>
    </source>
</evidence>
<evidence type="ECO:0000313" key="2">
    <source>
        <dbReference type="Proteomes" id="UP001207468"/>
    </source>
</evidence>
<organism evidence="1 2">
    <name type="scientific">Russula earlei</name>
    <dbReference type="NCBI Taxonomy" id="71964"/>
    <lineage>
        <taxon>Eukaryota</taxon>
        <taxon>Fungi</taxon>
        <taxon>Dikarya</taxon>
        <taxon>Basidiomycota</taxon>
        <taxon>Agaricomycotina</taxon>
        <taxon>Agaricomycetes</taxon>
        <taxon>Russulales</taxon>
        <taxon>Russulaceae</taxon>
        <taxon>Russula</taxon>
    </lineage>
</organism>
<name>A0ACC0U9Y1_9AGAM</name>
<feature type="non-terminal residue" evidence="1">
    <location>
        <position position="177"/>
    </location>
</feature>
<feature type="non-terminal residue" evidence="1">
    <location>
        <position position="1"/>
    </location>
</feature>
<accession>A0ACC0U9Y1</accession>
<sequence>QRYDNAEASAGEALVLDPRFTKACYRRGLARKGNLDLDRAAVVTYDPPHLACRKGPNSAEAKTALGETLDLMRARNDEDDVAVFDDETPRLSEPKAELELESVSDSSDWNHDGNGIACRIYNHDGYLCGTRCRLSHAPDYRIVRDRLGRNVCVFFLLGNGKFGDFGCIYSHDKKYLP</sequence>
<reference evidence="1" key="1">
    <citation type="submission" date="2021-03" db="EMBL/GenBank/DDBJ databases">
        <title>Evolutionary priming and transition to the ectomycorrhizal habit in an iconic lineage of mushroom-forming fungi: is preadaptation a requirement?</title>
        <authorList>
            <consortium name="DOE Joint Genome Institute"/>
            <person name="Looney B.P."/>
            <person name="Miyauchi S."/>
            <person name="Morin E."/>
            <person name="Drula E."/>
            <person name="Courty P.E."/>
            <person name="Chicoki N."/>
            <person name="Fauchery L."/>
            <person name="Kohler A."/>
            <person name="Kuo A."/>
            <person name="LaButti K."/>
            <person name="Pangilinan J."/>
            <person name="Lipzen A."/>
            <person name="Riley R."/>
            <person name="Andreopoulos W."/>
            <person name="He G."/>
            <person name="Johnson J."/>
            <person name="Barry K.W."/>
            <person name="Grigoriev I.V."/>
            <person name="Nagy L."/>
            <person name="Hibbett D."/>
            <person name="Henrissat B."/>
            <person name="Matheny P.B."/>
            <person name="Labbe J."/>
            <person name="Martin A.F."/>
        </authorList>
    </citation>
    <scope>NUCLEOTIDE SEQUENCE</scope>
    <source>
        <strain evidence="1">BPL698</strain>
    </source>
</reference>
<comment type="caution">
    <text evidence="1">The sequence shown here is derived from an EMBL/GenBank/DDBJ whole genome shotgun (WGS) entry which is preliminary data.</text>
</comment>
<dbReference type="Proteomes" id="UP001207468">
    <property type="component" value="Unassembled WGS sequence"/>
</dbReference>
<dbReference type="EMBL" id="JAGFNK010000116">
    <property type="protein sequence ID" value="KAI9507662.1"/>
    <property type="molecule type" value="Genomic_DNA"/>
</dbReference>
<proteinExistence type="predicted"/>